<evidence type="ECO:0000313" key="2">
    <source>
        <dbReference type="Proteomes" id="UP000679352"/>
    </source>
</evidence>
<organism evidence="1 2">
    <name type="scientific">Gemmobacter fulvus</name>
    <dbReference type="NCBI Taxonomy" id="2840474"/>
    <lineage>
        <taxon>Bacteria</taxon>
        <taxon>Pseudomonadati</taxon>
        <taxon>Pseudomonadota</taxon>
        <taxon>Alphaproteobacteria</taxon>
        <taxon>Rhodobacterales</taxon>
        <taxon>Paracoccaceae</taxon>
        <taxon>Gemmobacter</taxon>
    </lineage>
</organism>
<protein>
    <submittedName>
        <fullName evidence="1">Uncharacterized protein</fullName>
    </submittedName>
</protein>
<name>A0A975P6F2_9RHOB</name>
<proteinExistence type="predicted"/>
<gene>
    <name evidence="1" type="ORF">KM031_10145</name>
</gene>
<dbReference type="EMBL" id="CP076361">
    <property type="protein sequence ID" value="QWK89231.1"/>
    <property type="molecule type" value="Genomic_DNA"/>
</dbReference>
<dbReference type="AlphaFoldDB" id="A0A975P6F2"/>
<accession>A0A975P6F2</accession>
<sequence length="274" mass="30203">MAPYVSDKAVIRSAEIGPSLPLIGGARSLCQQSHVVILTKHAAERISADVVADLRRTGSIVGVDHVDSDFSKIDGKPFDFHISATQAGKAEMEERFRNQPVFRLDHHADPRIRQVHTDFPGLSAVYLGKPANCRLPPGLSSEVTMLRAVTNPQMEVALRTLSAFNFHYAMRSVESGEGHIYKPFTKGFNSAAAGANILVGRDTDDATHFLGSDYPYLVSGNDDKSIYDTYNRAKDGFNSPEWHRGLDAIRALRDSVSPRAIAEQFMYILQSLRS</sequence>
<evidence type="ECO:0000313" key="1">
    <source>
        <dbReference type="EMBL" id="QWK89231.1"/>
    </source>
</evidence>
<reference evidence="1" key="1">
    <citation type="submission" date="2021-06" db="EMBL/GenBank/DDBJ databases">
        <title>Direct submission.</title>
        <authorList>
            <person name="Lee C.-S."/>
            <person name="Jin L."/>
        </authorList>
    </citation>
    <scope>NUCLEOTIDE SEQUENCE</scope>
    <source>
        <strain evidence="1">Con5</strain>
    </source>
</reference>
<keyword evidence="2" id="KW-1185">Reference proteome</keyword>
<dbReference type="RefSeq" id="WP_215505755.1">
    <property type="nucleotide sequence ID" value="NZ_CP076361.1"/>
</dbReference>
<dbReference type="Proteomes" id="UP000679352">
    <property type="component" value="Chromosome"/>
</dbReference>
<dbReference type="KEGG" id="gfu:KM031_10145"/>